<dbReference type="Gene3D" id="3.10.50.40">
    <property type="match status" value="1"/>
</dbReference>
<name>A0A552WU46_9MICO</name>
<comment type="catalytic activity">
    <reaction evidence="1 5">
        <text>[protein]-peptidylproline (omega=180) = [protein]-peptidylproline (omega=0)</text>
        <dbReference type="Rhea" id="RHEA:16237"/>
        <dbReference type="Rhea" id="RHEA-COMP:10747"/>
        <dbReference type="Rhea" id="RHEA-COMP:10748"/>
        <dbReference type="ChEBI" id="CHEBI:83833"/>
        <dbReference type="ChEBI" id="CHEBI:83834"/>
        <dbReference type="EC" id="5.2.1.8"/>
    </reaction>
</comment>
<dbReference type="PROSITE" id="PS50059">
    <property type="entry name" value="FKBP_PPIASE"/>
    <property type="match status" value="1"/>
</dbReference>
<evidence type="ECO:0000256" key="4">
    <source>
        <dbReference type="ARBA" id="ARBA00023235"/>
    </source>
</evidence>
<dbReference type="PROSITE" id="PS51257">
    <property type="entry name" value="PROKAR_LIPOPROTEIN"/>
    <property type="match status" value="1"/>
</dbReference>
<keyword evidence="4 5" id="KW-0413">Isomerase</keyword>
<dbReference type="InterPro" id="IPR001179">
    <property type="entry name" value="PPIase_FKBP_dom"/>
</dbReference>
<evidence type="ECO:0000259" key="7">
    <source>
        <dbReference type="PROSITE" id="PS50059"/>
    </source>
</evidence>
<accession>A0A552WU46</accession>
<gene>
    <name evidence="8" type="ORF">FJ693_06345</name>
</gene>
<evidence type="ECO:0000313" key="8">
    <source>
        <dbReference type="EMBL" id="TRW46205.1"/>
    </source>
</evidence>
<dbReference type="SUPFAM" id="SSF54534">
    <property type="entry name" value="FKBP-like"/>
    <property type="match status" value="1"/>
</dbReference>
<dbReference type="Pfam" id="PF00254">
    <property type="entry name" value="FKBP_C"/>
    <property type="match status" value="1"/>
</dbReference>
<dbReference type="RefSeq" id="WP_143417696.1">
    <property type="nucleotide sequence ID" value="NZ_VJXR01000012.1"/>
</dbReference>
<proteinExistence type="predicted"/>
<evidence type="ECO:0000256" key="3">
    <source>
        <dbReference type="ARBA" id="ARBA00023110"/>
    </source>
</evidence>
<dbReference type="AlphaFoldDB" id="A0A552WU46"/>
<keyword evidence="3 5" id="KW-0697">Rotamase</keyword>
<comment type="caution">
    <text evidence="8">The sequence shown here is derived from an EMBL/GenBank/DDBJ whole genome shotgun (WGS) entry which is preliminary data.</text>
</comment>
<dbReference type="GO" id="GO:0003755">
    <property type="term" value="F:peptidyl-prolyl cis-trans isomerase activity"/>
    <property type="evidence" value="ECO:0007669"/>
    <property type="project" value="UniProtKB-KW"/>
</dbReference>
<dbReference type="Proteomes" id="UP000318693">
    <property type="component" value="Unassembled WGS sequence"/>
</dbReference>
<feature type="region of interest" description="Disordered" evidence="6">
    <location>
        <begin position="291"/>
        <end position="330"/>
    </location>
</feature>
<reference evidence="8 9" key="1">
    <citation type="submission" date="2019-07" db="EMBL/GenBank/DDBJ databases">
        <title>Georgenia wutianyii sp. nov. and Georgenia *** sp. nov. isolated from plateau pika (Ochotona curzoniae) in the Qinghai-Tibet plateau of China.</title>
        <authorList>
            <person name="Tian Z."/>
        </authorList>
    </citation>
    <scope>NUCLEOTIDE SEQUENCE [LARGE SCALE GENOMIC DNA]</scope>
    <source>
        <strain evidence="8 9">Z446</strain>
    </source>
</reference>
<dbReference type="EC" id="5.2.1.8" evidence="2 5"/>
<organism evidence="8 9">
    <name type="scientific">Georgenia yuyongxinii</name>
    <dbReference type="NCBI Taxonomy" id="2589797"/>
    <lineage>
        <taxon>Bacteria</taxon>
        <taxon>Bacillati</taxon>
        <taxon>Actinomycetota</taxon>
        <taxon>Actinomycetes</taxon>
        <taxon>Micrococcales</taxon>
        <taxon>Bogoriellaceae</taxon>
        <taxon>Georgenia</taxon>
    </lineage>
</organism>
<evidence type="ECO:0000256" key="2">
    <source>
        <dbReference type="ARBA" id="ARBA00013194"/>
    </source>
</evidence>
<evidence type="ECO:0000256" key="1">
    <source>
        <dbReference type="ARBA" id="ARBA00000971"/>
    </source>
</evidence>
<evidence type="ECO:0000256" key="6">
    <source>
        <dbReference type="SAM" id="MobiDB-lite"/>
    </source>
</evidence>
<evidence type="ECO:0000256" key="5">
    <source>
        <dbReference type="PROSITE-ProRule" id="PRU00277"/>
    </source>
</evidence>
<feature type="domain" description="PPIase FKBP-type" evidence="7">
    <location>
        <begin position="212"/>
        <end position="276"/>
    </location>
</feature>
<sequence>MVQRTPAPSRRASRVLAAWFAAVLLVLLTACTSEEPPEEAPEVGVSGAFGSVPVVTFTPPLPLTESSVETIIEGDGRELAADEPVVLTLTAYDGEDGGLVENRGVGEVRTLTLTPEDVGADLYPVLVGAREGSRLLVRQPVEEAGTDRMLVLVIDVRYTTARGEPVKPAEGLPTVTVAEDGTPTITLPEGDPPDQLIVQPLLRGDGGQVRPGQDVTVQYAGVAWESGEPYDSTWAAGKVPRTLVLGDTIPGLRDGLLDQTVGSQVLLVIPPAQARGTDTLVLVVDVLATSGGDKDSVVENPPGSAGKDTTPGPSEPEPTPAPDTEATPLD</sequence>
<evidence type="ECO:0000313" key="9">
    <source>
        <dbReference type="Proteomes" id="UP000318693"/>
    </source>
</evidence>
<dbReference type="InterPro" id="IPR046357">
    <property type="entry name" value="PPIase_dom_sf"/>
</dbReference>
<dbReference type="EMBL" id="VJXR01000012">
    <property type="protein sequence ID" value="TRW46205.1"/>
    <property type="molecule type" value="Genomic_DNA"/>
</dbReference>
<protein>
    <recommendedName>
        <fullName evidence="2 5">peptidylprolyl isomerase</fullName>
        <ecNumber evidence="2 5">5.2.1.8</ecNumber>
    </recommendedName>
</protein>
<keyword evidence="9" id="KW-1185">Reference proteome</keyword>